<keyword evidence="1" id="KW-0812">Transmembrane</keyword>
<accession>A0A075MKZ5</accession>
<dbReference type="AlphaFoldDB" id="A0A075MKZ5"/>
<dbReference type="HOGENOM" id="CLU_1623388_0_0_2"/>
<dbReference type="Proteomes" id="UP000028194">
    <property type="component" value="Chromosome"/>
</dbReference>
<protein>
    <submittedName>
        <fullName evidence="2">Uncharacterized protein</fullName>
    </submittedName>
</protein>
<feature type="transmembrane region" description="Helical" evidence="1">
    <location>
        <begin position="17"/>
        <end position="40"/>
    </location>
</feature>
<organism evidence="2 3">
    <name type="scientific">Candidatus Nitrososphaera evergladensis SR1</name>
    <dbReference type="NCBI Taxonomy" id="1459636"/>
    <lineage>
        <taxon>Archaea</taxon>
        <taxon>Nitrososphaerota</taxon>
        <taxon>Nitrososphaeria</taxon>
        <taxon>Nitrososphaerales</taxon>
        <taxon>Nitrososphaeraceae</taxon>
        <taxon>Nitrososphaera</taxon>
    </lineage>
</organism>
<proteinExistence type="predicted"/>
<sequence>MTEASSNDDDGSSSSSMAIPVIVGLVVGAAFIMVFASSIFNSFEQKVTAKQNGVTISVVGLKTRYSAGEALNFAVTAKGYGKVCSPVIARIVNVNSGDEVEHFSKNFPNCNLTERKIDEKWTLHDIEGDSYFPLLVQQLHGSGHYRLIVGYRGATLEEDFIQD</sequence>
<dbReference type="KEGG" id="nev:NTE_00027"/>
<reference evidence="2 3" key="1">
    <citation type="journal article" date="2014" name="PLoS ONE">
        <title>Genome Sequence of Candidatus Nitrososphaera evergladensis from Group I.1b Enriched from Everglades Soil Reveals Novel Genomic Features of the Ammonia-Oxidizing Archaea.</title>
        <authorList>
            <person name="Zhalnina K.V."/>
            <person name="Dias R."/>
            <person name="Leonard M.T."/>
            <person name="Dorr de Quadros P."/>
            <person name="Camargo F.A."/>
            <person name="Drew J.C."/>
            <person name="Farmerie W.G."/>
            <person name="Daroub S.H."/>
            <person name="Triplett E.W."/>
        </authorList>
    </citation>
    <scope>NUCLEOTIDE SEQUENCE [LARGE SCALE GENOMIC DNA]</scope>
    <source>
        <strain evidence="2 3">SR1</strain>
    </source>
</reference>
<keyword evidence="3" id="KW-1185">Reference proteome</keyword>
<name>A0A075MKZ5_9ARCH</name>
<keyword evidence="1" id="KW-1133">Transmembrane helix</keyword>
<evidence type="ECO:0000256" key="1">
    <source>
        <dbReference type="SAM" id="Phobius"/>
    </source>
</evidence>
<dbReference type="EMBL" id="CP007174">
    <property type="protein sequence ID" value="AIF82111.1"/>
    <property type="molecule type" value="Genomic_DNA"/>
</dbReference>
<evidence type="ECO:0000313" key="3">
    <source>
        <dbReference type="Proteomes" id="UP000028194"/>
    </source>
</evidence>
<evidence type="ECO:0000313" key="2">
    <source>
        <dbReference type="EMBL" id="AIF82111.1"/>
    </source>
</evidence>
<keyword evidence="1" id="KW-0472">Membrane</keyword>
<gene>
    <name evidence="2" type="ORF">NTE_00027</name>
</gene>